<dbReference type="Proteomes" id="UP000001968">
    <property type="component" value="Chromosome"/>
</dbReference>
<evidence type="ECO:0000313" key="2">
    <source>
        <dbReference type="Proteomes" id="UP000001968"/>
    </source>
</evidence>
<sequence>MDDFDKQIIDGMKYENKQSLILSEHDELLLCLYRLKDMMTGRCDIMFCNIFISEAIQLLINSIFLYEDGNFDCAFYSIRQSSEVANNMLYLSNLGKAELNEWNRKGYFPMNAKIVERLEKIDTNYTEVKAAMSGFFKEHDELTKSAHKTIHKQGFDSFYAFRTMHQYSGKFDKELETEFFVKLLKNSIGKVIVLYIIMDPISLVLADEDLSARFNFDPITEAVDIEFFQEYLSEEIIETIKSTSFFKEVSEYFAAKEKMTPAVFDVVRNQAFDVDSLDEIAMQRHLLNINEQLILDILQAKIELTNIYPDCCMLGYFTSVRSKYRKSGWHSAEYDQYLIVIKYLINRTITCLEALLKYLKTIGSLNTMSCYQLAK</sequence>
<evidence type="ECO:0000313" key="1">
    <source>
        <dbReference type="EMBL" id="ABI69371.1"/>
    </source>
</evidence>
<dbReference type="eggNOG" id="ENOG5033QQD">
    <property type="taxonomic scope" value="Bacteria"/>
</dbReference>
<organism evidence="1 2">
    <name type="scientific">Syntrophomonas wolfei subsp. wolfei (strain DSM 2245B / Goettingen)</name>
    <dbReference type="NCBI Taxonomy" id="335541"/>
    <lineage>
        <taxon>Bacteria</taxon>
        <taxon>Bacillati</taxon>
        <taxon>Bacillota</taxon>
        <taxon>Clostridia</taxon>
        <taxon>Eubacteriales</taxon>
        <taxon>Syntrophomonadaceae</taxon>
        <taxon>Syntrophomonas</taxon>
    </lineage>
</organism>
<dbReference type="KEGG" id="swo:Swol_2078"/>
<protein>
    <submittedName>
        <fullName evidence="1">Uncharacterized protein</fullName>
    </submittedName>
</protein>
<dbReference type="EMBL" id="CP000448">
    <property type="protein sequence ID" value="ABI69371.1"/>
    <property type="molecule type" value="Genomic_DNA"/>
</dbReference>
<dbReference type="AlphaFoldDB" id="Q0AV83"/>
<name>Q0AV83_SYNWW</name>
<accession>Q0AV83</accession>
<keyword evidence="2" id="KW-1185">Reference proteome</keyword>
<proteinExistence type="predicted"/>
<gene>
    <name evidence="1" type="ordered locus">Swol_2078</name>
</gene>
<dbReference type="HOGENOM" id="CLU_695810_0_0_9"/>
<reference evidence="2" key="1">
    <citation type="journal article" date="2010" name="Environ. Microbiol.">
        <title>The genome of Syntrophomonas wolfei: new insights into syntrophic metabolism and biohydrogen production.</title>
        <authorList>
            <person name="Sieber J.R."/>
            <person name="Sims D.R."/>
            <person name="Han C."/>
            <person name="Kim E."/>
            <person name="Lykidis A."/>
            <person name="Lapidus A.L."/>
            <person name="McDonnald E."/>
            <person name="Rohlin L."/>
            <person name="Culley D.E."/>
            <person name="Gunsalus R."/>
            <person name="McInerney M.J."/>
        </authorList>
    </citation>
    <scope>NUCLEOTIDE SEQUENCE [LARGE SCALE GENOMIC DNA]</scope>
    <source>
        <strain evidence="2">DSM 2245B / Goettingen</strain>
    </source>
</reference>